<dbReference type="GO" id="GO:0005524">
    <property type="term" value="F:ATP binding"/>
    <property type="evidence" value="ECO:0007669"/>
    <property type="project" value="UniProtKB-KW"/>
</dbReference>
<evidence type="ECO:0000313" key="13">
    <source>
        <dbReference type="Proteomes" id="UP000266340"/>
    </source>
</evidence>
<dbReference type="GO" id="GO:0009435">
    <property type="term" value="P:NAD+ biosynthetic process"/>
    <property type="evidence" value="ECO:0007669"/>
    <property type="project" value="UniProtKB-UniRule"/>
</dbReference>
<comment type="catalytic activity">
    <reaction evidence="9 10">
        <text>nicotinate beta-D-ribonucleotide + ATP + H(+) = deamido-NAD(+) + diphosphate</text>
        <dbReference type="Rhea" id="RHEA:22860"/>
        <dbReference type="ChEBI" id="CHEBI:15378"/>
        <dbReference type="ChEBI" id="CHEBI:30616"/>
        <dbReference type="ChEBI" id="CHEBI:33019"/>
        <dbReference type="ChEBI" id="CHEBI:57502"/>
        <dbReference type="ChEBI" id="CHEBI:58437"/>
        <dbReference type="EC" id="2.7.7.18"/>
    </reaction>
</comment>
<accession>A0A398CTX3</accession>
<dbReference type="NCBIfam" id="NF000840">
    <property type="entry name" value="PRK00071.1-3"/>
    <property type="match status" value="1"/>
</dbReference>
<evidence type="ECO:0000256" key="8">
    <source>
        <dbReference type="ARBA" id="ARBA00023027"/>
    </source>
</evidence>
<evidence type="ECO:0000256" key="6">
    <source>
        <dbReference type="ARBA" id="ARBA00022741"/>
    </source>
</evidence>
<dbReference type="EMBL" id="QXJM01000027">
    <property type="protein sequence ID" value="RIE04158.1"/>
    <property type="molecule type" value="Genomic_DNA"/>
</dbReference>
<dbReference type="RefSeq" id="WP_119148203.1">
    <property type="nucleotide sequence ID" value="NZ_JBHSOV010000042.1"/>
</dbReference>
<dbReference type="InterPro" id="IPR005248">
    <property type="entry name" value="NadD/NMNAT"/>
</dbReference>
<keyword evidence="13" id="KW-1185">Reference proteome</keyword>
<name>A0A398CTX3_9BACL</name>
<keyword evidence="6 10" id="KW-0547">Nucleotide-binding</keyword>
<evidence type="ECO:0000256" key="2">
    <source>
        <dbReference type="ARBA" id="ARBA00005019"/>
    </source>
</evidence>
<dbReference type="CDD" id="cd02165">
    <property type="entry name" value="NMNAT"/>
    <property type="match status" value="1"/>
</dbReference>
<keyword evidence="5 10" id="KW-0548">Nucleotidyltransferase</keyword>
<keyword evidence="3 10" id="KW-0662">Pyridine nucleotide biosynthesis</keyword>
<dbReference type="SUPFAM" id="SSF52374">
    <property type="entry name" value="Nucleotidylyl transferase"/>
    <property type="match status" value="1"/>
</dbReference>
<dbReference type="PANTHER" id="PTHR39321:SF3">
    <property type="entry name" value="PHOSPHOPANTETHEINE ADENYLYLTRANSFERASE"/>
    <property type="match status" value="1"/>
</dbReference>
<sequence length="195" mass="21953">MRRIGLLGGTFDPVHYGHLLAAESAREAAKLDEVWFIPTFVPPHKPKPGAGAEDRVAMLQTAIALCPEFRVEPIELGRKETSYTIETVVTLQELHPDCQFYWIVGSDMVKDLPNWRKVEELAERIAFIGLERPGEPLGDTELPVFIRRKLHRASMPPIGVSSSEIRRRVKDGGSIRFMVPGEVAEHIRRCGLYEA</sequence>
<evidence type="ECO:0000256" key="10">
    <source>
        <dbReference type="HAMAP-Rule" id="MF_00244"/>
    </source>
</evidence>
<evidence type="ECO:0000256" key="7">
    <source>
        <dbReference type="ARBA" id="ARBA00022840"/>
    </source>
</evidence>
<dbReference type="InterPro" id="IPR004821">
    <property type="entry name" value="Cyt_trans-like"/>
</dbReference>
<reference evidence="12 13" key="1">
    <citation type="submission" date="2018-09" db="EMBL/GenBank/DDBJ databases">
        <title>Cohnella cavernae sp. nov., isolated from a karst cave.</title>
        <authorList>
            <person name="Zhu H."/>
        </authorList>
    </citation>
    <scope>NUCLEOTIDE SEQUENCE [LARGE SCALE GENOMIC DNA]</scope>
    <source>
        <strain evidence="12 13">K2E09-144</strain>
    </source>
</reference>
<dbReference type="PANTHER" id="PTHR39321">
    <property type="entry name" value="NICOTINATE-NUCLEOTIDE ADENYLYLTRANSFERASE-RELATED"/>
    <property type="match status" value="1"/>
</dbReference>
<keyword evidence="8 10" id="KW-0520">NAD</keyword>
<keyword evidence="7 10" id="KW-0067">ATP-binding</keyword>
<dbReference type="NCBIfam" id="TIGR00482">
    <property type="entry name" value="nicotinate (nicotinamide) nucleotide adenylyltransferase"/>
    <property type="match status" value="1"/>
</dbReference>
<keyword evidence="4 10" id="KW-0808">Transferase</keyword>
<dbReference type="UniPathway" id="UPA00253">
    <property type="reaction ID" value="UER00332"/>
</dbReference>
<evidence type="ECO:0000256" key="4">
    <source>
        <dbReference type="ARBA" id="ARBA00022679"/>
    </source>
</evidence>
<organism evidence="12 13">
    <name type="scientific">Cohnella faecalis</name>
    <dbReference type="NCBI Taxonomy" id="2315694"/>
    <lineage>
        <taxon>Bacteria</taxon>
        <taxon>Bacillati</taxon>
        <taxon>Bacillota</taxon>
        <taxon>Bacilli</taxon>
        <taxon>Bacillales</taxon>
        <taxon>Paenibacillaceae</taxon>
        <taxon>Cohnella</taxon>
    </lineage>
</organism>
<feature type="domain" description="Cytidyltransferase-like" evidence="11">
    <location>
        <begin position="6"/>
        <end position="168"/>
    </location>
</feature>
<dbReference type="InterPro" id="IPR014729">
    <property type="entry name" value="Rossmann-like_a/b/a_fold"/>
</dbReference>
<evidence type="ECO:0000259" key="11">
    <source>
        <dbReference type="Pfam" id="PF01467"/>
    </source>
</evidence>
<dbReference type="AlphaFoldDB" id="A0A398CTX3"/>
<gene>
    <name evidence="10 12" type="primary">nadD</name>
    <name evidence="12" type="ORF">D3H35_05895</name>
</gene>
<dbReference type="OrthoDB" id="5295945at2"/>
<evidence type="ECO:0000256" key="3">
    <source>
        <dbReference type="ARBA" id="ARBA00022642"/>
    </source>
</evidence>
<evidence type="ECO:0000256" key="5">
    <source>
        <dbReference type="ARBA" id="ARBA00022695"/>
    </source>
</evidence>
<dbReference type="NCBIfam" id="TIGR00125">
    <property type="entry name" value="cyt_tran_rel"/>
    <property type="match status" value="1"/>
</dbReference>
<comment type="pathway">
    <text evidence="2 10">Cofactor biosynthesis; NAD(+) biosynthesis; deamido-NAD(+) from nicotinate D-ribonucleotide: step 1/1.</text>
</comment>
<comment type="similarity">
    <text evidence="10">Belongs to the NadD family.</text>
</comment>
<evidence type="ECO:0000256" key="1">
    <source>
        <dbReference type="ARBA" id="ARBA00002324"/>
    </source>
</evidence>
<evidence type="ECO:0000313" key="12">
    <source>
        <dbReference type="EMBL" id="RIE04158.1"/>
    </source>
</evidence>
<dbReference type="HAMAP" id="MF_00244">
    <property type="entry name" value="NaMN_adenylyltr"/>
    <property type="match status" value="1"/>
</dbReference>
<dbReference type="Gene3D" id="3.40.50.620">
    <property type="entry name" value="HUPs"/>
    <property type="match status" value="1"/>
</dbReference>
<protein>
    <recommendedName>
        <fullName evidence="10">Probable nicotinate-nucleotide adenylyltransferase</fullName>
        <ecNumber evidence="10">2.7.7.18</ecNumber>
    </recommendedName>
    <alternativeName>
        <fullName evidence="10">Deamido-NAD(+) diphosphorylase</fullName>
    </alternativeName>
    <alternativeName>
        <fullName evidence="10">Deamido-NAD(+) pyrophosphorylase</fullName>
    </alternativeName>
    <alternativeName>
        <fullName evidence="10">Nicotinate mononucleotide adenylyltransferase</fullName>
        <shortName evidence="10">NaMN adenylyltransferase</shortName>
    </alternativeName>
</protein>
<proteinExistence type="inferred from homology"/>
<comment type="caution">
    <text evidence="12">The sequence shown here is derived from an EMBL/GenBank/DDBJ whole genome shotgun (WGS) entry which is preliminary data.</text>
</comment>
<dbReference type="Pfam" id="PF01467">
    <property type="entry name" value="CTP_transf_like"/>
    <property type="match status" value="1"/>
</dbReference>
<dbReference type="GO" id="GO:0004515">
    <property type="term" value="F:nicotinate-nucleotide adenylyltransferase activity"/>
    <property type="evidence" value="ECO:0007669"/>
    <property type="project" value="UniProtKB-UniRule"/>
</dbReference>
<comment type="function">
    <text evidence="1 10">Catalyzes the reversible adenylation of nicotinate mononucleotide (NaMN) to nicotinic acid adenine dinucleotide (NaAD).</text>
</comment>
<dbReference type="EC" id="2.7.7.18" evidence="10"/>
<evidence type="ECO:0000256" key="9">
    <source>
        <dbReference type="ARBA" id="ARBA00048721"/>
    </source>
</evidence>
<dbReference type="Proteomes" id="UP000266340">
    <property type="component" value="Unassembled WGS sequence"/>
</dbReference>